<dbReference type="RefSeq" id="WP_132302765.1">
    <property type="nucleotide sequence ID" value="NZ_CP170642.1"/>
</dbReference>
<sequence>MPINPIYTTATASISDLKKDPMGIISAGTSHTGTMAILNRNKPVFYCVSPELFAYLQDAIEDFELGITALARKADGKLIAVNPDEL</sequence>
<gene>
    <name evidence="1" type="ORF">EV692_2198</name>
</gene>
<dbReference type="EMBL" id="SMGJ01000009">
    <property type="protein sequence ID" value="TCK66929.1"/>
    <property type="molecule type" value="Genomic_DNA"/>
</dbReference>
<reference evidence="1 2" key="1">
    <citation type="submission" date="2019-03" db="EMBL/GenBank/DDBJ databases">
        <title>Genomic Encyclopedia of Type Strains, Phase IV (KMG-IV): sequencing the most valuable type-strain genomes for metagenomic binning, comparative biology and taxonomic classification.</title>
        <authorList>
            <person name="Goeker M."/>
        </authorList>
    </citation>
    <scope>NUCLEOTIDE SEQUENCE [LARGE SCALE GENOMIC DNA]</scope>
    <source>
        <strain evidence="1 2">DSM 10053</strain>
    </source>
</reference>
<organism evidence="1 2">
    <name type="scientific">Lonepinella koalarum</name>
    <dbReference type="NCBI Taxonomy" id="53417"/>
    <lineage>
        <taxon>Bacteria</taxon>
        <taxon>Pseudomonadati</taxon>
        <taxon>Pseudomonadota</taxon>
        <taxon>Gammaproteobacteria</taxon>
        <taxon>Pasteurellales</taxon>
        <taxon>Pasteurellaceae</taxon>
        <taxon>Lonepinella</taxon>
    </lineage>
</organism>
<accession>A0A4R1KS21</accession>
<evidence type="ECO:0000313" key="1">
    <source>
        <dbReference type="EMBL" id="TCK66929.1"/>
    </source>
</evidence>
<proteinExistence type="predicted"/>
<dbReference type="AlphaFoldDB" id="A0A4R1KS21"/>
<name>A0A4R1KS21_9PAST</name>
<evidence type="ECO:0000313" key="2">
    <source>
        <dbReference type="Proteomes" id="UP000295496"/>
    </source>
</evidence>
<dbReference type="Proteomes" id="UP000295496">
    <property type="component" value="Unassembled WGS sequence"/>
</dbReference>
<protein>
    <submittedName>
        <fullName evidence="1">Antitoxin StbD</fullName>
    </submittedName>
</protein>
<keyword evidence="2" id="KW-1185">Reference proteome</keyword>
<comment type="caution">
    <text evidence="1">The sequence shown here is derived from an EMBL/GenBank/DDBJ whole genome shotgun (WGS) entry which is preliminary data.</text>
</comment>